<dbReference type="CDD" id="cd04301">
    <property type="entry name" value="NAT_SF"/>
    <property type="match status" value="1"/>
</dbReference>
<evidence type="ECO:0000259" key="1">
    <source>
        <dbReference type="PROSITE" id="PS51186"/>
    </source>
</evidence>
<accession>A0A7U2NQW7</accession>
<protein>
    <recommendedName>
        <fullName evidence="1">N-acetyltransferase domain-containing protein</fullName>
    </recommendedName>
</protein>
<evidence type="ECO:0000313" key="3">
    <source>
        <dbReference type="Proteomes" id="UP000663193"/>
    </source>
</evidence>
<dbReference type="EMBL" id="CP069044">
    <property type="protein sequence ID" value="QRD07202.1"/>
    <property type="molecule type" value="Genomic_DNA"/>
</dbReference>
<name>A0A7U2NQW7_PHANO</name>
<dbReference type="VEuPathDB" id="FungiDB:JI435_124060"/>
<dbReference type="SUPFAM" id="SSF55729">
    <property type="entry name" value="Acyl-CoA N-acyltransferases (Nat)"/>
    <property type="match status" value="1"/>
</dbReference>
<dbReference type="KEGG" id="pno:SNOG_12406"/>
<dbReference type="RefSeq" id="XP_001802629.1">
    <property type="nucleotide sequence ID" value="XM_001802577.1"/>
</dbReference>
<dbReference type="InterPro" id="IPR000182">
    <property type="entry name" value="GNAT_dom"/>
</dbReference>
<dbReference type="PROSITE" id="PS51186">
    <property type="entry name" value="GNAT"/>
    <property type="match status" value="1"/>
</dbReference>
<feature type="domain" description="N-acetyltransferase" evidence="1">
    <location>
        <begin position="99"/>
        <end position="233"/>
    </location>
</feature>
<dbReference type="OMA" id="ENTMVRR"/>
<dbReference type="OrthoDB" id="196847at2759"/>
<reference evidence="3" key="1">
    <citation type="journal article" date="2021" name="BMC Genomics">
        <title>Chromosome-level genome assembly and manually-curated proteome of model necrotroph Parastagonospora nodorum Sn15 reveals a genome-wide trove of candidate effector homologs, and redundancy of virulence-related functions within an accessory chromosome.</title>
        <authorList>
            <person name="Bertazzoni S."/>
            <person name="Jones D.A.B."/>
            <person name="Phan H.T."/>
            <person name="Tan K.-C."/>
            <person name="Hane J.K."/>
        </authorList>
    </citation>
    <scope>NUCLEOTIDE SEQUENCE [LARGE SCALE GENOMIC DNA]</scope>
    <source>
        <strain evidence="3">SN15 / ATCC MYA-4574 / FGSC 10173)</strain>
    </source>
</reference>
<organism evidence="2 3">
    <name type="scientific">Phaeosphaeria nodorum (strain SN15 / ATCC MYA-4574 / FGSC 10173)</name>
    <name type="common">Glume blotch fungus</name>
    <name type="synonym">Parastagonospora nodorum</name>
    <dbReference type="NCBI Taxonomy" id="321614"/>
    <lineage>
        <taxon>Eukaryota</taxon>
        <taxon>Fungi</taxon>
        <taxon>Dikarya</taxon>
        <taxon>Ascomycota</taxon>
        <taxon>Pezizomycotina</taxon>
        <taxon>Dothideomycetes</taxon>
        <taxon>Pleosporomycetidae</taxon>
        <taxon>Pleosporales</taxon>
        <taxon>Pleosporineae</taxon>
        <taxon>Phaeosphaeriaceae</taxon>
        <taxon>Parastagonospora</taxon>
    </lineage>
</organism>
<evidence type="ECO:0000313" key="2">
    <source>
        <dbReference type="EMBL" id="QRD07202.1"/>
    </source>
</evidence>
<keyword evidence="3" id="KW-1185">Reference proteome</keyword>
<sequence>MAQIADRDAKLDAPSDFSLSKATVDDLPRIAQGFYTAFPSSFWDRKEPVELRPSEAVRHERFIRRIRPSFSHPRCHWLIVRHNPSDAIIGCAVWVAPGNPVHEFFRRDAVEFYGWRDQFDCSDEDLEELWSHVDDEAWNGHFAQTDAVRKEALGDEPHWFLASLYTLPEWQGKGVGKMLLNWGISQADATDPVTPMYLETSAAGRPVYLRYGFVPLGESNMLRRGPVMVMDNEPGAGTDGATAVTSV</sequence>
<dbReference type="InterPro" id="IPR052523">
    <property type="entry name" value="Trichothecene_AcTrans"/>
</dbReference>
<gene>
    <name evidence="2" type="ORF">JI435_124060</name>
</gene>
<proteinExistence type="predicted"/>
<dbReference type="GO" id="GO:0016747">
    <property type="term" value="F:acyltransferase activity, transferring groups other than amino-acyl groups"/>
    <property type="evidence" value="ECO:0007669"/>
    <property type="project" value="InterPro"/>
</dbReference>
<dbReference type="InterPro" id="IPR016181">
    <property type="entry name" value="Acyl_CoA_acyltransferase"/>
</dbReference>
<dbReference type="Pfam" id="PF00583">
    <property type="entry name" value="Acetyltransf_1"/>
    <property type="match status" value="1"/>
</dbReference>
<dbReference type="PANTHER" id="PTHR42791">
    <property type="entry name" value="GNAT FAMILY ACETYLTRANSFERASE"/>
    <property type="match status" value="1"/>
</dbReference>
<dbReference type="AlphaFoldDB" id="A0A7U2NQW7"/>
<dbReference type="Proteomes" id="UP000663193">
    <property type="component" value="Chromosome 22"/>
</dbReference>
<dbReference type="Gene3D" id="3.40.630.30">
    <property type="match status" value="1"/>
</dbReference>
<dbReference type="PANTHER" id="PTHR42791:SF2">
    <property type="entry name" value="N-ACETYLTRANSFERASE DOMAIN-CONTAINING PROTEIN"/>
    <property type="match status" value="1"/>
</dbReference>